<sequence>MKKLIFLSLSLAAPLAFAYTVKYDYEFKNGDHRICHYDDNGRDYVVEVPLAKSCPAEVERKSD</sequence>
<keyword evidence="1" id="KW-0732">Signal</keyword>
<accession>A0A3G4VD87</accession>
<dbReference type="AlphaFoldDB" id="A0A3G4VD87"/>
<evidence type="ECO:0008006" key="4">
    <source>
        <dbReference type="Google" id="ProtNLM"/>
    </source>
</evidence>
<evidence type="ECO:0000313" key="3">
    <source>
        <dbReference type="Proteomes" id="UP000279760"/>
    </source>
</evidence>
<dbReference type="RefSeq" id="WP_124941026.1">
    <property type="nucleotide sequence ID" value="NZ_CP033577.1"/>
</dbReference>
<gene>
    <name evidence="2" type="ORF">ECB94_16310</name>
</gene>
<organism evidence="2 3">
    <name type="scientific">Vibrio mediterranei</name>
    <dbReference type="NCBI Taxonomy" id="689"/>
    <lineage>
        <taxon>Bacteria</taxon>
        <taxon>Pseudomonadati</taxon>
        <taxon>Pseudomonadota</taxon>
        <taxon>Gammaproteobacteria</taxon>
        <taxon>Vibrionales</taxon>
        <taxon>Vibrionaceae</taxon>
        <taxon>Vibrio</taxon>
    </lineage>
</organism>
<protein>
    <recommendedName>
        <fullName evidence="4">DUF4124 domain-containing protein</fullName>
    </recommendedName>
</protein>
<proteinExistence type="predicted"/>
<dbReference type="Proteomes" id="UP000279760">
    <property type="component" value="Chromosome 1"/>
</dbReference>
<dbReference type="EMBL" id="CP033577">
    <property type="protein sequence ID" value="AYV22717.1"/>
    <property type="molecule type" value="Genomic_DNA"/>
</dbReference>
<evidence type="ECO:0000256" key="1">
    <source>
        <dbReference type="SAM" id="SignalP"/>
    </source>
</evidence>
<reference evidence="2 3" key="1">
    <citation type="submission" date="2018-11" db="EMBL/GenBank/DDBJ databases">
        <title>Complete Genome Sequence of Vbrio mediterranei 117-T6: a Potential Pathogen Bacteria Isolated from the Conchocelis of Pyropia.</title>
        <authorList>
            <person name="Liu Q."/>
        </authorList>
    </citation>
    <scope>NUCLEOTIDE SEQUENCE [LARGE SCALE GENOMIC DNA]</scope>
    <source>
        <strain evidence="2 3">117-T6</strain>
    </source>
</reference>
<evidence type="ECO:0000313" key="2">
    <source>
        <dbReference type="EMBL" id="AYV22717.1"/>
    </source>
</evidence>
<feature type="chain" id="PRO_5018055301" description="DUF4124 domain-containing protein" evidence="1">
    <location>
        <begin position="19"/>
        <end position="63"/>
    </location>
</feature>
<name>A0A3G4VD87_9VIBR</name>
<feature type="signal peptide" evidence="1">
    <location>
        <begin position="1"/>
        <end position="18"/>
    </location>
</feature>